<evidence type="ECO:0000256" key="11">
    <source>
        <dbReference type="RuleBase" id="RU000461"/>
    </source>
</evidence>
<dbReference type="GO" id="GO:0020037">
    <property type="term" value="F:heme binding"/>
    <property type="evidence" value="ECO:0007669"/>
    <property type="project" value="InterPro"/>
</dbReference>
<evidence type="ECO:0000256" key="12">
    <source>
        <dbReference type="SAM" id="SignalP"/>
    </source>
</evidence>
<dbReference type="Gramene" id="PRQ25127">
    <property type="protein sequence ID" value="PRQ25127"/>
    <property type="gene ID" value="RchiOBHm_Chr6g0280191"/>
</dbReference>
<comment type="cofactor">
    <cofactor evidence="1 10">
        <name>heme</name>
        <dbReference type="ChEBI" id="CHEBI:30413"/>
    </cofactor>
</comment>
<dbReference type="InterPro" id="IPR002401">
    <property type="entry name" value="Cyt_P450_E_grp-I"/>
</dbReference>
<evidence type="ECO:0000256" key="3">
    <source>
        <dbReference type="ARBA" id="ARBA00010617"/>
    </source>
</evidence>
<reference evidence="13 14" key="1">
    <citation type="journal article" date="2018" name="Nat. Genet.">
        <title>The Rosa genome provides new insights in the design of modern roses.</title>
        <authorList>
            <person name="Bendahmane M."/>
        </authorList>
    </citation>
    <scope>NUCLEOTIDE SEQUENCE [LARGE SCALE GENOMIC DNA]</scope>
    <source>
        <strain evidence="14">cv. Old Blush</strain>
    </source>
</reference>
<evidence type="ECO:0000256" key="9">
    <source>
        <dbReference type="ARBA" id="ARBA00023136"/>
    </source>
</evidence>
<dbReference type="CDD" id="cd11072">
    <property type="entry name" value="CYP71-like"/>
    <property type="match status" value="1"/>
</dbReference>
<dbReference type="STRING" id="74649.A0A2P6PT75"/>
<keyword evidence="5 10" id="KW-0479">Metal-binding</keyword>
<dbReference type="Pfam" id="PF00067">
    <property type="entry name" value="p450"/>
    <property type="match status" value="1"/>
</dbReference>
<proteinExistence type="inferred from homology"/>
<evidence type="ECO:0000256" key="7">
    <source>
        <dbReference type="ARBA" id="ARBA00023004"/>
    </source>
</evidence>
<keyword evidence="9" id="KW-0472">Membrane</keyword>
<dbReference type="Gene3D" id="1.10.630.10">
    <property type="entry name" value="Cytochrome P450"/>
    <property type="match status" value="1"/>
</dbReference>
<keyword evidence="7 10" id="KW-0408">Iron</keyword>
<dbReference type="InterPro" id="IPR036396">
    <property type="entry name" value="Cyt_P450_sf"/>
</dbReference>
<evidence type="ECO:0000256" key="4">
    <source>
        <dbReference type="ARBA" id="ARBA00022617"/>
    </source>
</evidence>
<comment type="subcellular location">
    <subcellularLocation>
        <location evidence="2">Membrane</location>
    </subcellularLocation>
</comment>
<dbReference type="InterPro" id="IPR017972">
    <property type="entry name" value="Cyt_P450_CS"/>
</dbReference>
<feature type="binding site" description="axial binding residue" evidence="10">
    <location>
        <position position="448"/>
    </location>
    <ligand>
        <name>heme</name>
        <dbReference type="ChEBI" id="CHEBI:30413"/>
    </ligand>
    <ligandPart>
        <name>Fe</name>
        <dbReference type="ChEBI" id="CHEBI:18248"/>
    </ligandPart>
</feature>
<dbReference type="InterPro" id="IPR001128">
    <property type="entry name" value="Cyt_P450"/>
</dbReference>
<dbReference type="AlphaFoldDB" id="A0A2P6PT75"/>
<gene>
    <name evidence="13" type="ORF">RchiOBHm_Chr6g0280191</name>
</gene>
<comment type="caution">
    <text evidence="13">The sequence shown here is derived from an EMBL/GenBank/DDBJ whole genome shotgun (WGS) entry which is preliminary data.</text>
</comment>
<dbReference type="PROSITE" id="PS00086">
    <property type="entry name" value="CYTOCHROME_P450"/>
    <property type="match status" value="1"/>
</dbReference>
<dbReference type="PANTHER" id="PTHR47943:SF9">
    <property type="entry name" value="CYTOCHROME P450"/>
    <property type="match status" value="1"/>
</dbReference>
<evidence type="ECO:0000256" key="1">
    <source>
        <dbReference type="ARBA" id="ARBA00001971"/>
    </source>
</evidence>
<comment type="similarity">
    <text evidence="3 11">Belongs to the cytochrome P450 family.</text>
</comment>
<dbReference type="Proteomes" id="UP000238479">
    <property type="component" value="Chromosome 6"/>
</dbReference>
<accession>A0A2P6PT75</accession>
<dbReference type="PRINTS" id="PR00463">
    <property type="entry name" value="EP450I"/>
</dbReference>
<keyword evidence="14" id="KW-1185">Reference proteome</keyword>
<keyword evidence="4 10" id="KW-0349">Heme</keyword>
<evidence type="ECO:0000256" key="5">
    <source>
        <dbReference type="ARBA" id="ARBA00022723"/>
    </source>
</evidence>
<organism evidence="13 14">
    <name type="scientific">Rosa chinensis</name>
    <name type="common">China rose</name>
    <dbReference type="NCBI Taxonomy" id="74649"/>
    <lineage>
        <taxon>Eukaryota</taxon>
        <taxon>Viridiplantae</taxon>
        <taxon>Streptophyta</taxon>
        <taxon>Embryophyta</taxon>
        <taxon>Tracheophyta</taxon>
        <taxon>Spermatophyta</taxon>
        <taxon>Magnoliopsida</taxon>
        <taxon>eudicotyledons</taxon>
        <taxon>Gunneridae</taxon>
        <taxon>Pentapetalae</taxon>
        <taxon>rosids</taxon>
        <taxon>fabids</taxon>
        <taxon>Rosales</taxon>
        <taxon>Rosaceae</taxon>
        <taxon>Rosoideae</taxon>
        <taxon>Rosoideae incertae sedis</taxon>
        <taxon>Rosa</taxon>
    </lineage>
</organism>
<evidence type="ECO:0000256" key="6">
    <source>
        <dbReference type="ARBA" id="ARBA00023002"/>
    </source>
</evidence>
<dbReference type="FunFam" id="1.10.630.10:FF:000011">
    <property type="entry name" value="Cytochrome P450 83B1"/>
    <property type="match status" value="1"/>
</dbReference>
<dbReference type="EC" id="1.14.14.82" evidence="13"/>
<dbReference type="EMBL" id="PDCK01000044">
    <property type="protein sequence ID" value="PRQ25127.1"/>
    <property type="molecule type" value="Genomic_DNA"/>
</dbReference>
<dbReference type="PRINTS" id="PR00385">
    <property type="entry name" value="P450"/>
</dbReference>
<keyword evidence="12" id="KW-0732">Signal</keyword>
<dbReference type="PANTHER" id="PTHR47943">
    <property type="entry name" value="CYTOCHROME P450 93A3-LIKE"/>
    <property type="match status" value="1"/>
</dbReference>
<protein>
    <submittedName>
        <fullName evidence="13">Putative flavonoid 3'-monooxygenase</fullName>
        <ecNumber evidence="13">1.14.14.82</ecNumber>
    </submittedName>
</protein>
<sequence length="507" mass="57469">MPERMSPSTIMTILLVLLTCLWSLISASSKSKHRKLPPGPRSLPITGNLHMLGNLPHRSLQQLAKKYGHIMSIRLGNVSTIVVSSPQAAELFLKTHDTNFASRPKIQASEYLSYGTKGMAFSQYGPYWRHMRKLCTLHLFCPAKMEAFRPLRKEELGVLVRKLKRAAEEGGVVDVSEKIGVMNEDITYRMVLGCKRDDRFDLKAIVKETFFLTGAFNISDFVPSLAALDIQGLTKRLKKVSKTIDQLLEKIIDEHEQVANTRTGKQGHKDFVDVLLSLTNQQLNPNDEQVYFLDRTNVKAILLDMITAAFDTSAASIVWSLAELLRHPRIMKNLQEELQSVVGMDRMVEESDLPKLDYLSMVVKESFRLHPVAPLLIPHESIEDITIDGYDIPKKSRIIVNIWSIGRDPNVWSENVEEFYPERFMNSNIDLRGHDFQLIPFGSGRRGCPGMQLGLTTVRLVLAQLVHCFNWELPNGLVPQDLDMSEDFGLSLSKAKRLLAKPTYRLM</sequence>
<feature type="signal peptide" evidence="12">
    <location>
        <begin position="1"/>
        <end position="27"/>
    </location>
</feature>
<name>A0A2P6PT75_ROSCH</name>
<evidence type="ECO:0000256" key="8">
    <source>
        <dbReference type="ARBA" id="ARBA00023033"/>
    </source>
</evidence>
<evidence type="ECO:0000313" key="14">
    <source>
        <dbReference type="Proteomes" id="UP000238479"/>
    </source>
</evidence>
<dbReference type="OMA" id="RIHYHSM"/>
<evidence type="ECO:0000256" key="2">
    <source>
        <dbReference type="ARBA" id="ARBA00004370"/>
    </source>
</evidence>
<evidence type="ECO:0000313" key="13">
    <source>
        <dbReference type="EMBL" id="PRQ25127.1"/>
    </source>
</evidence>
<feature type="chain" id="PRO_5015116492" evidence="12">
    <location>
        <begin position="28"/>
        <end position="507"/>
    </location>
</feature>
<dbReference type="GO" id="GO:0016020">
    <property type="term" value="C:membrane"/>
    <property type="evidence" value="ECO:0007669"/>
    <property type="project" value="UniProtKB-SubCell"/>
</dbReference>
<dbReference type="GO" id="GO:0016711">
    <property type="term" value="F:flavonoid 3'-monooxygenase activity"/>
    <property type="evidence" value="ECO:0007669"/>
    <property type="project" value="UniProtKB-EC"/>
</dbReference>
<dbReference type="GO" id="GO:0005506">
    <property type="term" value="F:iron ion binding"/>
    <property type="evidence" value="ECO:0007669"/>
    <property type="project" value="InterPro"/>
</dbReference>
<keyword evidence="6 11" id="KW-0560">Oxidoreductase</keyword>
<keyword evidence="8 11" id="KW-0503">Monooxygenase</keyword>
<evidence type="ECO:0000256" key="10">
    <source>
        <dbReference type="PIRSR" id="PIRSR602401-1"/>
    </source>
</evidence>
<dbReference type="SUPFAM" id="SSF48264">
    <property type="entry name" value="Cytochrome P450"/>
    <property type="match status" value="1"/>
</dbReference>